<dbReference type="PROSITE" id="PS50943">
    <property type="entry name" value="HTH_CROC1"/>
    <property type="match status" value="1"/>
</dbReference>
<dbReference type="GO" id="GO:0003677">
    <property type="term" value="F:DNA binding"/>
    <property type="evidence" value="ECO:0007669"/>
    <property type="project" value="InterPro"/>
</dbReference>
<feature type="domain" description="HTH cro/C1-type" evidence="1">
    <location>
        <begin position="11"/>
        <end position="64"/>
    </location>
</feature>
<protein>
    <submittedName>
        <fullName evidence="2">Helix-turn-helix transcriptional regulator</fullName>
    </submittedName>
</protein>
<dbReference type="AlphaFoldDB" id="A0A5R8QAH5"/>
<dbReference type="PANTHER" id="PTHR37038">
    <property type="entry name" value="TRANSCRIPTIONAL REGULATOR-RELATED"/>
    <property type="match status" value="1"/>
</dbReference>
<dbReference type="InterPro" id="IPR011990">
    <property type="entry name" value="TPR-like_helical_dom_sf"/>
</dbReference>
<dbReference type="OrthoDB" id="1150409at2"/>
<dbReference type="EMBL" id="VBWP01000010">
    <property type="protein sequence ID" value="TLG71746.1"/>
    <property type="molecule type" value="Genomic_DNA"/>
</dbReference>
<sequence>MAIEFRVGTQIKSIRSAKKISQTQLSNGICNINTLVRIEANETSPSFELLLALVNKLGIDMEELISNVRYQNNRTYYNIKETIEDYFSTYQWKKAKKQLELISEDIYNELPIHEQQYVDIIKIEIAKHVDRNFSYAHHLANEALYKTYKDKARYFTHQEMELINIILQFDQSKKHLELTNRVIDWIEQTPEMLRDYHAYMLLLNGISTYCYENDDWQAAYNYAKVGYKVALEKQGTKFIPSFLFTEGLSLYMLNQDQEKGIQDMKDALDFCKVTGMTEFYQAIIFELERYNIILEKGQLR</sequence>
<comment type="caution">
    <text evidence="2">The sequence shown here is derived from an EMBL/GenBank/DDBJ whole genome shotgun (WGS) entry which is preliminary data.</text>
</comment>
<gene>
    <name evidence="2" type="ORF">FEZ08_10070</name>
</gene>
<evidence type="ECO:0000259" key="1">
    <source>
        <dbReference type="PROSITE" id="PS50943"/>
    </source>
</evidence>
<dbReference type="CDD" id="cd00093">
    <property type="entry name" value="HTH_XRE"/>
    <property type="match status" value="1"/>
</dbReference>
<dbReference type="InterPro" id="IPR053163">
    <property type="entry name" value="HTH-type_regulator_Rgg"/>
</dbReference>
<dbReference type="Gene3D" id="1.25.40.10">
    <property type="entry name" value="Tetratricopeptide repeat domain"/>
    <property type="match status" value="1"/>
</dbReference>
<dbReference type="Pfam" id="PF01381">
    <property type="entry name" value="HTH_3"/>
    <property type="match status" value="1"/>
</dbReference>
<dbReference type="InterPro" id="IPR001387">
    <property type="entry name" value="Cro/C1-type_HTH"/>
</dbReference>
<dbReference type="SUPFAM" id="SSF47413">
    <property type="entry name" value="lambda repressor-like DNA-binding domains"/>
    <property type="match status" value="1"/>
</dbReference>
<evidence type="ECO:0000313" key="2">
    <source>
        <dbReference type="EMBL" id="TLG71746.1"/>
    </source>
</evidence>
<dbReference type="Proteomes" id="UP000306912">
    <property type="component" value="Unassembled WGS sequence"/>
</dbReference>
<dbReference type="SMART" id="SM00530">
    <property type="entry name" value="HTH_XRE"/>
    <property type="match status" value="1"/>
</dbReference>
<proteinExistence type="predicted"/>
<dbReference type="InterPro" id="IPR010982">
    <property type="entry name" value="Lambda_DNA-bd_dom_sf"/>
</dbReference>
<name>A0A5R8QAH5_9FIRM</name>
<accession>A0A5R8QAH5</accession>
<keyword evidence="3" id="KW-1185">Reference proteome</keyword>
<dbReference type="InParanoid" id="A0A5R8QAH5"/>
<organism evidence="2 3">
    <name type="scientific">Culicoidibacter larvae</name>
    <dbReference type="NCBI Taxonomy" id="2579976"/>
    <lineage>
        <taxon>Bacteria</taxon>
        <taxon>Bacillati</taxon>
        <taxon>Bacillota</taxon>
        <taxon>Culicoidibacteria</taxon>
        <taxon>Culicoidibacterales</taxon>
        <taxon>Culicoidibacteraceae</taxon>
        <taxon>Culicoidibacter</taxon>
    </lineage>
</organism>
<dbReference type="RefSeq" id="WP_138191980.1">
    <property type="nucleotide sequence ID" value="NZ_VBWP01000010.1"/>
</dbReference>
<reference evidence="2 3" key="1">
    <citation type="submission" date="2019-05" db="EMBL/GenBank/DDBJ databases">
        <title>Culicoidintestinum kansasii gen. nov., sp. nov. from the gastrointestinal tract of the biting midge, Culicoides sonorensis.</title>
        <authorList>
            <person name="Neupane S."/>
            <person name="Ghosh A."/>
            <person name="Gunther S."/>
            <person name="Martin K."/>
            <person name="Zurek L."/>
        </authorList>
    </citation>
    <scope>NUCLEOTIDE SEQUENCE [LARGE SCALE GENOMIC DNA]</scope>
    <source>
        <strain evidence="2 3">CS-1</strain>
    </source>
</reference>
<dbReference type="PANTHER" id="PTHR37038:SF14">
    <property type="entry name" value="TRANSCRIPTIONAL ACTIVATOR"/>
    <property type="match status" value="1"/>
</dbReference>
<evidence type="ECO:0000313" key="3">
    <source>
        <dbReference type="Proteomes" id="UP000306912"/>
    </source>
</evidence>